<name>A0A955IWV8_UNCKA</name>
<keyword evidence="2" id="KW-1133">Transmembrane helix</keyword>
<keyword evidence="4" id="KW-0808">Transferase</keyword>
<evidence type="ECO:0000259" key="3">
    <source>
        <dbReference type="Pfam" id="PF02397"/>
    </source>
</evidence>
<comment type="similarity">
    <text evidence="1">Belongs to the bacterial sugar transferase family.</text>
</comment>
<comment type="caution">
    <text evidence="4">The sequence shown here is derived from an EMBL/GenBank/DDBJ whole genome shotgun (WGS) entry which is preliminary data.</text>
</comment>
<dbReference type="GO" id="GO:0016780">
    <property type="term" value="F:phosphotransferase activity, for other substituted phosphate groups"/>
    <property type="evidence" value="ECO:0007669"/>
    <property type="project" value="TreeGrafter"/>
</dbReference>
<sequence length="209" mass="24102">MYFRIKRLTDIVCAIIGIVVFSPVILIASLFIKSVSPEGSIFVDSKPRVGKDGKEFKMYKLRTMRPNAQKWLETQPELYKRYQENGYKLDPDPRLLKGGKFIRKYSIDEMPQFFNVLKGEMSVVGPRAYFKYELEEQEGRYPHTKDYIKQALTTKPGLTGPWQIGGRSNVNFEERIKMDSEYASRHSVLYDLIILLKTPYVVITGSGAV</sequence>
<dbReference type="InterPro" id="IPR003362">
    <property type="entry name" value="Bact_transf"/>
</dbReference>
<organism evidence="4 5">
    <name type="scientific">candidate division WWE3 bacterium</name>
    <dbReference type="NCBI Taxonomy" id="2053526"/>
    <lineage>
        <taxon>Bacteria</taxon>
        <taxon>Katanobacteria</taxon>
    </lineage>
</organism>
<gene>
    <name evidence="4" type="ORF">KDA10_00900</name>
</gene>
<evidence type="ECO:0000313" key="4">
    <source>
        <dbReference type="EMBL" id="MCA9301910.1"/>
    </source>
</evidence>
<accession>A0A955IWV8</accession>
<keyword evidence="2" id="KW-0472">Membrane</keyword>
<dbReference type="Proteomes" id="UP000714817">
    <property type="component" value="Unassembled WGS sequence"/>
</dbReference>
<dbReference type="PANTHER" id="PTHR30576:SF10">
    <property type="entry name" value="SLL5057 PROTEIN"/>
    <property type="match status" value="1"/>
</dbReference>
<protein>
    <submittedName>
        <fullName evidence="4">Sugar transferase</fullName>
    </submittedName>
</protein>
<proteinExistence type="inferred from homology"/>
<dbReference type="EMBL" id="JAGQNY010000003">
    <property type="protein sequence ID" value="MCA9301910.1"/>
    <property type="molecule type" value="Genomic_DNA"/>
</dbReference>
<feature type="transmembrane region" description="Helical" evidence="2">
    <location>
        <begin position="12"/>
        <end position="32"/>
    </location>
</feature>
<evidence type="ECO:0000256" key="1">
    <source>
        <dbReference type="ARBA" id="ARBA00006464"/>
    </source>
</evidence>
<reference evidence="4" key="1">
    <citation type="submission" date="2020-04" db="EMBL/GenBank/DDBJ databases">
        <authorList>
            <person name="Zhang T."/>
        </authorList>
    </citation>
    <scope>NUCLEOTIDE SEQUENCE</scope>
    <source>
        <strain evidence="4">HKST-UBA80</strain>
    </source>
</reference>
<evidence type="ECO:0000256" key="2">
    <source>
        <dbReference type="SAM" id="Phobius"/>
    </source>
</evidence>
<reference evidence="4" key="2">
    <citation type="journal article" date="2021" name="Microbiome">
        <title>Successional dynamics and alternative stable states in a saline activated sludge microbial community over 9 years.</title>
        <authorList>
            <person name="Wang Y."/>
            <person name="Ye J."/>
            <person name="Ju F."/>
            <person name="Liu L."/>
            <person name="Boyd J.A."/>
            <person name="Deng Y."/>
            <person name="Parks D.H."/>
            <person name="Jiang X."/>
            <person name="Yin X."/>
            <person name="Woodcroft B.J."/>
            <person name="Tyson G.W."/>
            <person name="Hugenholtz P."/>
            <person name="Polz M.F."/>
            <person name="Zhang T."/>
        </authorList>
    </citation>
    <scope>NUCLEOTIDE SEQUENCE</scope>
    <source>
        <strain evidence="4">HKST-UBA80</strain>
    </source>
</reference>
<feature type="domain" description="Bacterial sugar transferase" evidence="3">
    <location>
        <begin position="6"/>
        <end position="203"/>
    </location>
</feature>
<dbReference type="AlphaFoldDB" id="A0A955IWV8"/>
<dbReference type="Pfam" id="PF02397">
    <property type="entry name" value="Bac_transf"/>
    <property type="match status" value="1"/>
</dbReference>
<dbReference type="PANTHER" id="PTHR30576">
    <property type="entry name" value="COLANIC BIOSYNTHESIS UDP-GLUCOSE LIPID CARRIER TRANSFERASE"/>
    <property type="match status" value="1"/>
</dbReference>
<keyword evidence="2" id="KW-0812">Transmembrane</keyword>
<evidence type="ECO:0000313" key="5">
    <source>
        <dbReference type="Proteomes" id="UP000714817"/>
    </source>
</evidence>